<evidence type="ECO:0000313" key="9">
    <source>
        <dbReference type="EMBL" id="WAA09731.1"/>
    </source>
</evidence>
<evidence type="ECO:0000256" key="3">
    <source>
        <dbReference type="ARBA" id="ARBA00011738"/>
    </source>
</evidence>
<reference evidence="9" key="1">
    <citation type="submission" date="2022-09" db="EMBL/GenBank/DDBJ databases">
        <title>Complete Genomes of Fervidibacillus albus and Fervidibacillus halotolerans isolated from tidal flat sediments.</title>
        <authorList>
            <person name="Kwon K.K."/>
            <person name="Yang S.-H."/>
            <person name="Park M.J."/>
            <person name="Oh H.-M."/>
        </authorList>
    </citation>
    <scope>NUCLEOTIDE SEQUENCE</scope>
    <source>
        <strain evidence="9">MEBiC13591</strain>
    </source>
</reference>
<dbReference type="Gene3D" id="1.20.58.220">
    <property type="entry name" value="Phosphate transport system protein phou homolog 2, domain 2"/>
    <property type="match status" value="1"/>
</dbReference>
<sequence>MTAREFFDEELNSLQNQLSELCRFAQHALERSLNAFETQDIQASQDIIDNDDKADLLYEEIIDYAILIITKQQPVATDLRKIIMTIRIATDFERVADFAVNIAKSTIRLGKKADPSMKKALTNLHRMYEISNRMLVDGLKSFIEVDMQLAKQVAEMDDEVDNLYGETIRELFQLNQKHPENIQYVTQLLFICRYLERTADHITNVAENTVYLVKGKHLDLNE</sequence>
<keyword evidence="6 7" id="KW-0592">Phosphate transport</keyword>
<evidence type="ECO:0000256" key="1">
    <source>
        <dbReference type="ARBA" id="ARBA00004496"/>
    </source>
</evidence>
<dbReference type="FunFam" id="1.20.58.220:FF:000004">
    <property type="entry name" value="Phosphate-specific transport system accessory protein PhoU"/>
    <property type="match status" value="1"/>
</dbReference>
<organism evidence="9 10">
    <name type="scientific">Fervidibacillus albus</name>
    <dbReference type="NCBI Taxonomy" id="2980026"/>
    <lineage>
        <taxon>Bacteria</taxon>
        <taxon>Bacillati</taxon>
        <taxon>Bacillota</taxon>
        <taxon>Bacilli</taxon>
        <taxon>Bacillales</taxon>
        <taxon>Bacillaceae</taxon>
        <taxon>Fervidibacillus</taxon>
    </lineage>
</organism>
<name>A0A9E8LV65_9BACI</name>
<evidence type="ECO:0000256" key="7">
    <source>
        <dbReference type="PIRNR" id="PIRNR003107"/>
    </source>
</evidence>
<feature type="domain" description="PhoU" evidence="8">
    <location>
        <begin position="124"/>
        <end position="208"/>
    </location>
</feature>
<feature type="domain" description="PhoU" evidence="8">
    <location>
        <begin position="18"/>
        <end position="105"/>
    </location>
</feature>
<dbReference type="GO" id="GO:0030643">
    <property type="term" value="P:intracellular phosphate ion homeostasis"/>
    <property type="evidence" value="ECO:0007669"/>
    <property type="project" value="InterPro"/>
</dbReference>
<comment type="function">
    <text evidence="7">Plays a role in the regulation of phosphate uptake.</text>
</comment>
<dbReference type="GO" id="GO:0005737">
    <property type="term" value="C:cytoplasm"/>
    <property type="evidence" value="ECO:0007669"/>
    <property type="project" value="UniProtKB-SubCell"/>
</dbReference>
<dbReference type="InterPro" id="IPR028366">
    <property type="entry name" value="PhoU"/>
</dbReference>
<dbReference type="EMBL" id="CP106878">
    <property type="protein sequence ID" value="WAA09731.1"/>
    <property type="molecule type" value="Genomic_DNA"/>
</dbReference>
<dbReference type="Proteomes" id="UP001164718">
    <property type="component" value="Chromosome"/>
</dbReference>
<dbReference type="AlphaFoldDB" id="A0A9E8LV65"/>
<dbReference type="PIRSF" id="PIRSF003107">
    <property type="entry name" value="PhoU"/>
    <property type="match status" value="1"/>
</dbReference>
<dbReference type="GO" id="GO:0045936">
    <property type="term" value="P:negative regulation of phosphate metabolic process"/>
    <property type="evidence" value="ECO:0007669"/>
    <property type="project" value="InterPro"/>
</dbReference>
<keyword evidence="4 7" id="KW-0813">Transport</keyword>
<evidence type="ECO:0000259" key="8">
    <source>
        <dbReference type="Pfam" id="PF01895"/>
    </source>
</evidence>
<keyword evidence="5 7" id="KW-0963">Cytoplasm</keyword>
<evidence type="ECO:0000313" key="10">
    <source>
        <dbReference type="Proteomes" id="UP001164718"/>
    </source>
</evidence>
<evidence type="ECO:0000256" key="2">
    <source>
        <dbReference type="ARBA" id="ARBA00008107"/>
    </source>
</evidence>
<keyword evidence="10" id="KW-1185">Reference proteome</keyword>
<accession>A0A9E8LV65</accession>
<dbReference type="PANTHER" id="PTHR42930">
    <property type="entry name" value="PHOSPHATE-SPECIFIC TRANSPORT SYSTEM ACCESSORY PROTEIN PHOU"/>
    <property type="match status" value="1"/>
</dbReference>
<protein>
    <recommendedName>
        <fullName evidence="7">Phosphate-specific transport system accessory protein PhoU</fullName>
    </recommendedName>
</protein>
<evidence type="ECO:0000256" key="4">
    <source>
        <dbReference type="ARBA" id="ARBA00022448"/>
    </source>
</evidence>
<dbReference type="InterPro" id="IPR038078">
    <property type="entry name" value="PhoU-like_sf"/>
</dbReference>
<comment type="subcellular location">
    <subcellularLocation>
        <location evidence="1 7">Cytoplasm</location>
    </subcellularLocation>
</comment>
<dbReference type="GO" id="GO:0006817">
    <property type="term" value="P:phosphate ion transport"/>
    <property type="evidence" value="ECO:0007669"/>
    <property type="project" value="UniProtKB-KW"/>
</dbReference>
<evidence type="ECO:0000256" key="5">
    <source>
        <dbReference type="ARBA" id="ARBA00022490"/>
    </source>
</evidence>
<dbReference type="PANTHER" id="PTHR42930:SF3">
    <property type="entry name" value="PHOSPHATE-SPECIFIC TRANSPORT SYSTEM ACCESSORY PROTEIN PHOU"/>
    <property type="match status" value="1"/>
</dbReference>
<evidence type="ECO:0000256" key="6">
    <source>
        <dbReference type="ARBA" id="ARBA00022592"/>
    </source>
</evidence>
<gene>
    <name evidence="9" type="primary">phoU</name>
    <name evidence="9" type="ORF">OE104_14645</name>
</gene>
<dbReference type="Pfam" id="PF01895">
    <property type="entry name" value="PhoU"/>
    <property type="match status" value="2"/>
</dbReference>
<comment type="subunit">
    <text evidence="3 7">Homodimer.</text>
</comment>
<proteinExistence type="inferred from homology"/>
<comment type="similarity">
    <text evidence="2 7">Belongs to the PhoU family.</text>
</comment>
<dbReference type="InterPro" id="IPR026022">
    <property type="entry name" value="PhoU_dom"/>
</dbReference>
<dbReference type="KEGG" id="faf:OE104_14645"/>
<dbReference type="SUPFAM" id="SSF109755">
    <property type="entry name" value="PhoU-like"/>
    <property type="match status" value="1"/>
</dbReference>
<dbReference type="NCBIfam" id="TIGR02135">
    <property type="entry name" value="phoU_full"/>
    <property type="match status" value="1"/>
</dbReference>
<dbReference type="RefSeq" id="WP_275417514.1">
    <property type="nucleotide sequence ID" value="NZ_CP106878.1"/>
</dbReference>